<organism evidence="5 6">
    <name type="scientific">Sporomusa silvacetica DSM 10669</name>
    <dbReference type="NCBI Taxonomy" id="1123289"/>
    <lineage>
        <taxon>Bacteria</taxon>
        <taxon>Bacillati</taxon>
        <taxon>Bacillota</taxon>
        <taxon>Negativicutes</taxon>
        <taxon>Selenomonadales</taxon>
        <taxon>Sporomusaceae</taxon>
        <taxon>Sporomusa</taxon>
    </lineage>
</organism>
<reference evidence="5" key="1">
    <citation type="submission" date="2024-05" db="EMBL/GenBank/DDBJ databases">
        <title>Isolation and characterization of Sporomusa carbonis sp. nov., a carboxydotrophic hydrogenogen in the genus of Sporomusa isolated from a charcoal burning pile.</title>
        <authorList>
            <person name="Boeer T."/>
            <person name="Rosenbaum F."/>
            <person name="Eysell L."/>
            <person name="Mueller V."/>
            <person name="Daniel R."/>
            <person name="Poehlein A."/>
        </authorList>
    </citation>
    <scope>NUCLEOTIDE SEQUENCE [LARGE SCALE GENOMIC DNA]</scope>
    <source>
        <strain evidence="5">DSM 10669</strain>
    </source>
</reference>
<keyword evidence="3" id="KW-0175">Coiled coil</keyword>
<dbReference type="RefSeq" id="WP_094602671.1">
    <property type="nucleotide sequence ID" value="NZ_CP155573.1"/>
</dbReference>
<feature type="transmembrane region" description="Helical" evidence="4">
    <location>
        <begin position="476"/>
        <end position="495"/>
    </location>
</feature>
<gene>
    <name evidence="5" type="ORF">SPSIL_024870</name>
</gene>
<evidence type="ECO:0000256" key="1">
    <source>
        <dbReference type="ARBA" id="ARBA00005278"/>
    </source>
</evidence>
<sequence>METIFSKTFNYLKNILVYKPPQTPAPFVLDDKLDKTQANSSLRLENGLVGPAEELQILLRQAKQLKEVLEMAAKNLNAGQFTQLTQMKAVVKKLAAIKSERSPVRLAYDAVSQPDDRQVSAVLAENRALLEKLYKLPHNKDIIIRNLILPFAPPIKAILVFLDGMVDSKTLNLAVLQPLMYFSADHVRDGGITGSLTAQIIEECLPANQINKAVDYQSVQHGINSGDSALFIEGVPEAILINTRGMVQRGVNKPTTEQTVRGSQAAFSEGLRINTALIRGTLKSSELVTEILSIGKRTNTSCAIMYLESVANPLLVAELKRRIEGISTDYIGDIGSLQQFIEDHPDNLFPQALSTERPDRVCVHLAEGRVAFILDGVPLAHIVPVSFFTFFHSAEDFSFKAITSTGLRILRIIAAFITLLLPSLYLAINYFHQEALPTEIALAIAGARERVPFPALIEIILMEFSFELIREGGLRIPGVLGSTIGIVGALILGQAAVSANIVSPIVVIIIALAGLASFAIPDFQMAMAFRLIRFLMLMLAATLGLVGVASGLLLLTLLLCSMKSFGVPYMLPIAPRVEGNLDVVVRGPVFQQEKRPDGLNTKDTIKQPAISREWLKEKPLGGQDKL</sequence>
<keyword evidence="6" id="KW-1185">Reference proteome</keyword>
<protein>
    <recommendedName>
        <fullName evidence="7">Spore germination protein B1</fullName>
    </recommendedName>
</protein>
<dbReference type="InterPro" id="IPR004995">
    <property type="entry name" value="Spore_Ger"/>
</dbReference>
<dbReference type="InterPro" id="IPR050768">
    <property type="entry name" value="UPF0353/GerABKA_families"/>
</dbReference>
<feature type="coiled-coil region" evidence="3">
    <location>
        <begin position="52"/>
        <end position="79"/>
    </location>
</feature>
<keyword evidence="4" id="KW-0812">Transmembrane</keyword>
<evidence type="ECO:0000256" key="2">
    <source>
        <dbReference type="ARBA" id="ARBA00023136"/>
    </source>
</evidence>
<evidence type="ECO:0008006" key="7">
    <source>
        <dbReference type="Google" id="ProtNLM"/>
    </source>
</evidence>
<name>A0ABZ3IKY3_9FIRM</name>
<proteinExistence type="inferred from homology"/>
<feature type="transmembrane region" description="Helical" evidence="4">
    <location>
        <begin position="501"/>
        <end position="520"/>
    </location>
</feature>
<evidence type="ECO:0000313" key="6">
    <source>
        <dbReference type="Proteomes" id="UP000216752"/>
    </source>
</evidence>
<feature type="transmembrane region" description="Helical" evidence="4">
    <location>
        <begin position="412"/>
        <end position="431"/>
    </location>
</feature>
<evidence type="ECO:0000313" key="5">
    <source>
        <dbReference type="EMBL" id="XFO66337.1"/>
    </source>
</evidence>
<dbReference type="PANTHER" id="PTHR22550">
    <property type="entry name" value="SPORE GERMINATION PROTEIN"/>
    <property type="match status" value="1"/>
</dbReference>
<dbReference type="EMBL" id="CP155573">
    <property type="protein sequence ID" value="XFO66337.1"/>
    <property type="molecule type" value="Genomic_DNA"/>
</dbReference>
<keyword evidence="2 4" id="KW-0472">Membrane</keyword>
<comment type="similarity">
    <text evidence="1">Belongs to the GerABKA family.</text>
</comment>
<evidence type="ECO:0000256" key="3">
    <source>
        <dbReference type="SAM" id="Coils"/>
    </source>
</evidence>
<accession>A0ABZ3IKY3</accession>
<dbReference type="Pfam" id="PF03323">
    <property type="entry name" value="GerA"/>
    <property type="match status" value="1"/>
</dbReference>
<feature type="transmembrane region" description="Helical" evidence="4">
    <location>
        <begin position="532"/>
        <end position="559"/>
    </location>
</feature>
<dbReference type="Proteomes" id="UP000216752">
    <property type="component" value="Chromosome"/>
</dbReference>
<dbReference type="PANTHER" id="PTHR22550:SF5">
    <property type="entry name" value="LEUCINE ZIPPER PROTEIN 4"/>
    <property type="match status" value="1"/>
</dbReference>
<evidence type="ECO:0000256" key="4">
    <source>
        <dbReference type="SAM" id="Phobius"/>
    </source>
</evidence>
<keyword evidence="4" id="KW-1133">Transmembrane helix</keyword>